<dbReference type="EMBL" id="FMHZ01000002">
    <property type="protein sequence ID" value="SCL61386.1"/>
    <property type="molecule type" value="Genomic_DNA"/>
</dbReference>
<name>A0A1C6V534_9ACTN</name>
<dbReference type="STRING" id="47855.GA0070606_3430"/>
<sequence length="411" mass="45224">MTRRTWHTVLNGRLDHAVSAMAEVAHLRPDDPQAQALFDQFAAARPATVRKAGRLTTKPLPLTSCSLLAFAPDLSEFAVVHQRGEVRSVETYALPSGGQRESFPLPAGEWDPSYSGLVHLGDAVVLVEGHSLQRIHQIVRYRRPGWVREVVATRTLGFQPGMAAVPGAFVAGGEGEFLVGTASGPVRQVPADGAAKVLAGEPISGRIAVTFDDRPQEQLFAVLDADLRILARRRATSDTDRIGSAWFCGPERVQTYGMWNYLRLWRIGRGKLGLRGDRHLPKYELQYGKSAPLGFTYVPGHDLVAREFPHAPTRWYDTKRLDQVDAPDPFGERRFPLWISPGGEYAILEGDDGLEVADLRLAGLVTRPMAELRPADLLPLARDESRLGDDAKLVLRLLRARMAQSRPIGAG</sequence>
<reference evidence="2" key="1">
    <citation type="submission" date="2016-06" db="EMBL/GenBank/DDBJ databases">
        <authorList>
            <person name="Varghese N."/>
            <person name="Submissions Spin"/>
        </authorList>
    </citation>
    <scope>NUCLEOTIDE SEQUENCE [LARGE SCALE GENOMIC DNA]</scope>
    <source>
        <strain evidence="2">DSM 43903</strain>
    </source>
</reference>
<proteinExistence type="predicted"/>
<gene>
    <name evidence="1" type="ORF">GA0070606_3430</name>
</gene>
<keyword evidence="2" id="KW-1185">Reference proteome</keyword>
<organism evidence="1 2">
    <name type="scientific">Micromonospora citrea</name>
    <dbReference type="NCBI Taxonomy" id="47855"/>
    <lineage>
        <taxon>Bacteria</taxon>
        <taxon>Bacillati</taxon>
        <taxon>Actinomycetota</taxon>
        <taxon>Actinomycetes</taxon>
        <taxon>Micromonosporales</taxon>
        <taxon>Micromonosporaceae</taxon>
        <taxon>Micromonospora</taxon>
    </lineage>
</organism>
<evidence type="ECO:0000313" key="2">
    <source>
        <dbReference type="Proteomes" id="UP000199001"/>
    </source>
</evidence>
<dbReference type="RefSeq" id="WP_091100982.1">
    <property type="nucleotide sequence ID" value="NZ_FMHZ01000002.1"/>
</dbReference>
<protein>
    <submittedName>
        <fullName evidence="1">Uncharacterized protein</fullName>
    </submittedName>
</protein>
<dbReference type="Proteomes" id="UP000199001">
    <property type="component" value="Unassembled WGS sequence"/>
</dbReference>
<dbReference type="AlphaFoldDB" id="A0A1C6V534"/>
<evidence type="ECO:0000313" key="1">
    <source>
        <dbReference type="EMBL" id="SCL61386.1"/>
    </source>
</evidence>
<accession>A0A1C6V534</accession>